<evidence type="ECO:0000256" key="4">
    <source>
        <dbReference type="ARBA" id="ARBA00022553"/>
    </source>
</evidence>
<evidence type="ECO:0000259" key="16">
    <source>
        <dbReference type="SMART" id="SM00831"/>
    </source>
</evidence>
<keyword evidence="4" id="KW-0597">Phosphoprotein</keyword>
<dbReference type="InterPro" id="IPR023214">
    <property type="entry name" value="HAD_sf"/>
</dbReference>
<evidence type="ECO:0000256" key="6">
    <source>
        <dbReference type="ARBA" id="ARBA00022692"/>
    </source>
</evidence>
<dbReference type="FunFam" id="3.40.50.1000:FF:000028">
    <property type="entry name" value="Calcium-transporting P-type ATPase, putative"/>
    <property type="match status" value="1"/>
</dbReference>
<evidence type="ECO:0000256" key="14">
    <source>
        <dbReference type="SAM" id="MobiDB-lite"/>
    </source>
</evidence>
<keyword evidence="12 15" id="KW-1133">Transmembrane helix</keyword>
<feature type="transmembrane region" description="Helical" evidence="15">
    <location>
        <begin position="47"/>
        <end position="69"/>
    </location>
</feature>
<dbReference type="EC" id="7.2.2.10" evidence="3"/>
<dbReference type="PANTHER" id="PTHR42861">
    <property type="entry name" value="CALCIUM-TRANSPORTING ATPASE"/>
    <property type="match status" value="1"/>
</dbReference>
<dbReference type="InterPro" id="IPR008250">
    <property type="entry name" value="ATPase_P-typ_transduc_dom_A_sf"/>
</dbReference>
<feature type="transmembrane region" description="Helical" evidence="15">
    <location>
        <begin position="81"/>
        <end position="97"/>
    </location>
</feature>
<dbReference type="GO" id="GO:0016020">
    <property type="term" value="C:membrane"/>
    <property type="evidence" value="ECO:0007669"/>
    <property type="project" value="InterPro"/>
</dbReference>
<dbReference type="Gene3D" id="2.70.150.10">
    <property type="entry name" value="Calcium-transporting ATPase, cytoplasmic transduction domain A"/>
    <property type="match status" value="1"/>
</dbReference>
<reference evidence="17" key="1">
    <citation type="submission" date="2020-10" db="EMBL/GenBank/DDBJ databases">
        <authorList>
            <person name="Gilroy R."/>
        </authorList>
    </citation>
    <scope>NUCLEOTIDE SEQUENCE</scope>
    <source>
        <strain evidence="17">USAMLcec3-3695</strain>
    </source>
</reference>
<evidence type="ECO:0000256" key="12">
    <source>
        <dbReference type="ARBA" id="ARBA00022989"/>
    </source>
</evidence>
<reference evidence="17" key="2">
    <citation type="journal article" date="2021" name="PeerJ">
        <title>Extensive microbial diversity within the chicken gut microbiome revealed by metagenomics and culture.</title>
        <authorList>
            <person name="Gilroy R."/>
            <person name="Ravi A."/>
            <person name="Getino M."/>
            <person name="Pursley I."/>
            <person name="Horton D.L."/>
            <person name="Alikhan N.F."/>
            <person name="Baker D."/>
            <person name="Gharbi K."/>
            <person name="Hall N."/>
            <person name="Watson M."/>
            <person name="Adriaenssens E.M."/>
            <person name="Foster-Nyarko E."/>
            <person name="Jarju S."/>
            <person name="Secka A."/>
            <person name="Antonio M."/>
            <person name="Oren A."/>
            <person name="Chaudhuri R.R."/>
            <person name="La Ragione R."/>
            <person name="Hildebrand F."/>
            <person name="Pallen M.J."/>
        </authorList>
    </citation>
    <scope>NUCLEOTIDE SEQUENCE</scope>
    <source>
        <strain evidence="17">USAMLcec3-3695</strain>
    </source>
</reference>
<dbReference type="SUPFAM" id="SSF81653">
    <property type="entry name" value="Calcium ATPase, transduction domain A"/>
    <property type="match status" value="1"/>
</dbReference>
<evidence type="ECO:0000256" key="15">
    <source>
        <dbReference type="SAM" id="Phobius"/>
    </source>
</evidence>
<dbReference type="FunFam" id="2.70.150.10:FF:000160">
    <property type="entry name" value="Sarcoplasmic/endoplasmic reticulum calcium ATPase 1"/>
    <property type="match status" value="1"/>
</dbReference>
<dbReference type="InterPro" id="IPR006068">
    <property type="entry name" value="ATPase_P-typ_cation-transptr_C"/>
</dbReference>
<keyword evidence="11" id="KW-1278">Translocase</keyword>
<dbReference type="InterPro" id="IPR059000">
    <property type="entry name" value="ATPase_P-type_domA"/>
</dbReference>
<feature type="transmembrane region" description="Helical" evidence="15">
    <location>
        <begin position="275"/>
        <end position="300"/>
    </location>
</feature>
<dbReference type="SUPFAM" id="SSF56784">
    <property type="entry name" value="HAD-like"/>
    <property type="match status" value="1"/>
</dbReference>
<keyword evidence="8" id="KW-0106">Calcium</keyword>
<dbReference type="GO" id="GO:0016887">
    <property type="term" value="F:ATP hydrolysis activity"/>
    <property type="evidence" value="ECO:0007669"/>
    <property type="project" value="InterPro"/>
</dbReference>
<dbReference type="PROSITE" id="PS00154">
    <property type="entry name" value="ATPASE_E1_E2"/>
    <property type="match status" value="1"/>
</dbReference>
<protein>
    <recommendedName>
        <fullName evidence="3">P-type Ca(2+) transporter</fullName>
        <ecNumber evidence="3">7.2.2.10</ecNumber>
    </recommendedName>
</protein>
<keyword evidence="5" id="KW-0109">Calcium transport</keyword>
<dbReference type="InterPro" id="IPR018303">
    <property type="entry name" value="ATPase_P-typ_P_site"/>
</dbReference>
<dbReference type="AlphaFoldDB" id="A0A9D1MD27"/>
<evidence type="ECO:0000256" key="2">
    <source>
        <dbReference type="ARBA" id="ARBA00005675"/>
    </source>
</evidence>
<dbReference type="GO" id="GO:0012505">
    <property type="term" value="C:endomembrane system"/>
    <property type="evidence" value="ECO:0007669"/>
    <property type="project" value="UniProtKB-SubCell"/>
</dbReference>
<dbReference type="Pfam" id="PF00689">
    <property type="entry name" value="Cation_ATPase_C"/>
    <property type="match status" value="1"/>
</dbReference>
<dbReference type="GO" id="GO:0005388">
    <property type="term" value="F:P-type calcium transporter activity"/>
    <property type="evidence" value="ECO:0007669"/>
    <property type="project" value="UniProtKB-EC"/>
</dbReference>
<keyword evidence="5" id="KW-0406">Ion transport</keyword>
<evidence type="ECO:0000256" key="8">
    <source>
        <dbReference type="ARBA" id="ARBA00022837"/>
    </source>
</evidence>
<keyword evidence="7" id="KW-0547">Nucleotide-binding</keyword>
<dbReference type="NCBIfam" id="TIGR01494">
    <property type="entry name" value="ATPase_P-type"/>
    <property type="match status" value="3"/>
</dbReference>
<dbReference type="Pfam" id="PF00122">
    <property type="entry name" value="E1-E2_ATPase"/>
    <property type="match status" value="1"/>
</dbReference>
<feature type="transmembrane region" description="Helical" evidence="15">
    <location>
        <begin position="715"/>
        <end position="739"/>
    </location>
</feature>
<evidence type="ECO:0000313" key="18">
    <source>
        <dbReference type="Proteomes" id="UP000824109"/>
    </source>
</evidence>
<dbReference type="Pfam" id="PF00690">
    <property type="entry name" value="Cation_ATPase_N"/>
    <property type="match status" value="1"/>
</dbReference>
<dbReference type="Gene3D" id="3.40.1110.10">
    <property type="entry name" value="Calcium-transporting ATPase, cytoplasmic domain N"/>
    <property type="match status" value="1"/>
</dbReference>
<evidence type="ECO:0000256" key="3">
    <source>
        <dbReference type="ARBA" id="ARBA00012790"/>
    </source>
</evidence>
<keyword evidence="9" id="KW-0067">ATP-binding</keyword>
<accession>A0A9D1MD27</accession>
<dbReference type="GO" id="GO:0005524">
    <property type="term" value="F:ATP binding"/>
    <property type="evidence" value="ECO:0007669"/>
    <property type="project" value="UniProtKB-KW"/>
</dbReference>
<sequence>MTAEEAAKRLKTDTKNGLDEREASSRLLKNGRNRIEERKHRSLLKRFIAQFSDFMIIILIAAAAVSYVTSLLSGEPDLTEPLIIIAIVTLNALLGVIQETRAEHSLEALRRLSSPHTIVIRGGRESRIDSEEIVPGDIIRLRAGDMVCADCRLISSDGLTADESPLTGESHPVTKDADLVLDGLTAVGDMKNMVHASTHILSGAAEAVVVRTGMDTEVGKIASMLLESEPEETPLQKRLADTGKTLGVAALMICGVIFVIGMIKRIPPFEMFMTSVSLAVAAIPEGLPAIVTIVLALGVMRMSSKNAIVRNLPSVETLGCATVICTDKTGTLTQNRMSVHDIRSRDDRLLLELCSLCSENGEYMNPTDRAITDAAKRRGIHADAYSTLYPRLSFVPFDSVRKRMSVLCRYGSGVRTIVKGAPEFVLPLCGRYRTATKTVPMTSELRRKIMKENSEMAENALRVIACAYRDDSSGSEVREYDLVYAGMAGIADPPRPEACEAVKTCRKAGIRTVMITGDHAETALAIARMTGIADKDSKAVTGTELDAADDDALRSVVRDNSVFARVTPEHKSRIIRALKANGEVTAMTGDGVNDAPALSQADIGCSMGITGTDVAKSASDMILTDDNFATIVSAVREGRAIFDNIKKTVKFLLSSNIGEILTVLFGLIFGCSAPLTAIELLWVNLVTDSFPAIALGLDPPDDDIMTRKPLDPKKGIFSAGLWASIAFEGLMIGALAVLARSIGMCLTGNEAAARTMSFFVLSVSQLFHAFNMRSEHSVIKAGLFKNKYLAAALILGIAAQLAVISIPAAANLFGAVPLSGPCLAVSLLLSMLPIVIVELQKAVISRRS</sequence>
<dbReference type="Gene3D" id="1.20.1110.10">
    <property type="entry name" value="Calcium-transporting ATPase, transmembrane domain"/>
    <property type="match status" value="2"/>
</dbReference>
<dbReference type="InterPro" id="IPR023299">
    <property type="entry name" value="ATPase_P-typ_cyto_dom_N"/>
</dbReference>
<keyword evidence="6 15" id="KW-0812">Transmembrane</keyword>
<evidence type="ECO:0000256" key="10">
    <source>
        <dbReference type="ARBA" id="ARBA00022842"/>
    </source>
</evidence>
<feature type="transmembrane region" description="Helical" evidence="15">
    <location>
        <begin position="245"/>
        <end position="263"/>
    </location>
</feature>
<feature type="domain" description="Cation-transporting P-type ATPase N-terminal" evidence="16">
    <location>
        <begin position="1"/>
        <end position="71"/>
    </location>
</feature>
<dbReference type="NCBIfam" id="TIGR01517">
    <property type="entry name" value="ATPase-IIB_Ca"/>
    <property type="match status" value="1"/>
</dbReference>
<dbReference type="InterPro" id="IPR023298">
    <property type="entry name" value="ATPase_P-typ_TM_dom_sf"/>
</dbReference>
<dbReference type="InterPro" id="IPR006408">
    <property type="entry name" value="P-type_ATPase_IIB"/>
</dbReference>
<comment type="similarity">
    <text evidence="2">Belongs to the cation transport ATPase (P-type) (TC 3.A.3) family. Type IIA subfamily.</text>
</comment>
<dbReference type="PRINTS" id="PR00120">
    <property type="entry name" value="HATPASE"/>
</dbReference>
<evidence type="ECO:0000256" key="9">
    <source>
        <dbReference type="ARBA" id="ARBA00022840"/>
    </source>
</evidence>
<dbReference type="EMBL" id="DVNB01000087">
    <property type="protein sequence ID" value="HIU57822.1"/>
    <property type="molecule type" value="Genomic_DNA"/>
</dbReference>
<evidence type="ECO:0000256" key="5">
    <source>
        <dbReference type="ARBA" id="ARBA00022568"/>
    </source>
</evidence>
<evidence type="ECO:0000256" key="13">
    <source>
        <dbReference type="ARBA" id="ARBA00023136"/>
    </source>
</evidence>
<evidence type="ECO:0000256" key="1">
    <source>
        <dbReference type="ARBA" id="ARBA00004127"/>
    </source>
</evidence>
<dbReference type="InterPro" id="IPR004014">
    <property type="entry name" value="ATPase_P-typ_cation-transptr_N"/>
</dbReference>
<evidence type="ECO:0000256" key="7">
    <source>
        <dbReference type="ARBA" id="ARBA00022741"/>
    </source>
</evidence>
<dbReference type="Gene3D" id="3.40.50.1000">
    <property type="entry name" value="HAD superfamily/HAD-like"/>
    <property type="match status" value="1"/>
</dbReference>
<name>A0A9D1MD27_9FIRM</name>
<keyword evidence="5" id="KW-0813">Transport</keyword>
<comment type="caution">
    <text evidence="17">The sequence shown here is derived from an EMBL/GenBank/DDBJ whole genome shotgun (WGS) entry which is preliminary data.</text>
</comment>
<organism evidence="17 18">
    <name type="scientific">Candidatus Ornithomonoglobus merdipullorum</name>
    <dbReference type="NCBI Taxonomy" id="2840895"/>
    <lineage>
        <taxon>Bacteria</taxon>
        <taxon>Bacillati</taxon>
        <taxon>Bacillota</taxon>
        <taxon>Clostridia</taxon>
        <taxon>Candidatus Ornithomonoglobus</taxon>
    </lineage>
</organism>
<dbReference type="SUPFAM" id="SSF81665">
    <property type="entry name" value="Calcium ATPase, transmembrane domain M"/>
    <property type="match status" value="1"/>
</dbReference>
<dbReference type="SFLD" id="SFLDS00003">
    <property type="entry name" value="Haloacid_Dehalogenase"/>
    <property type="match status" value="1"/>
</dbReference>
<keyword evidence="13 15" id="KW-0472">Membrane</keyword>
<keyword evidence="10" id="KW-0460">Magnesium</keyword>
<evidence type="ECO:0000313" key="17">
    <source>
        <dbReference type="EMBL" id="HIU57822.1"/>
    </source>
</evidence>
<evidence type="ECO:0000256" key="11">
    <source>
        <dbReference type="ARBA" id="ARBA00022967"/>
    </source>
</evidence>
<dbReference type="SFLD" id="SFLDG00002">
    <property type="entry name" value="C1.7:_P-type_atpase_like"/>
    <property type="match status" value="1"/>
</dbReference>
<proteinExistence type="inferred from homology"/>
<dbReference type="Pfam" id="PF13246">
    <property type="entry name" value="Cation_ATPase"/>
    <property type="match status" value="1"/>
</dbReference>
<dbReference type="InterPro" id="IPR001757">
    <property type="entry name" value="P_typ_ATPase"/>
</dbReference>
<feature type="transmembrane region" description="Helical" evidence="15">
    <location>
        <begin position="788"/>
        <end position="810"/>
    </location>
</feature>
<dbReference type="SMART" id="SM00831">
    <property type="entry name" value="Cation_ATPase_N"/>
    <property type="match status" value="1"/>
</dbReference>
<comment type="subcellular location">
    <subcellularLocation>
        <location evidence="1">Endomembrane system</location>
        <topology evidence="1">Multi-pass membrane protein</topology>
    </subcellularLocation>
</comment>
<dbReference type="Proteomes" id="UP000824109">
    <property type="component" value="Unassembled WGS sequence"/>
</dbReference>
<gene>
    <name evidence="17" type="ORF">IAA61_08475</name>
</gene>
<feature type="transmembrane region" description="Helical" evidence="15">
    <location>
        <begin position="816"/>
        <end position="837"/>
    </location>
</feature>
<dbReference type="InterPro" id="IPR044492">
    <property type="entry name" value="P_typ_ATPase_HD_dom"/>
</dbReference>
<dbReference type="SFLD" id="SFLDF00027">
    <property type="entry name" value="p-type_atpase"/>
    <property type="match status" value="1"/>
</dbReference>
<dbReference type="InterPro" id="IPR036412">
    <property type="entry name" value="HAD-like_sf"/>
</dbReference>
<feature type="region of interest" description="Disordered" evidence="14">
    <location>
        <begin position="1"/>
        <end position="20"/>
    </location>
</feature>
<dbReference type="PRINTS" id="PR00119">
    <property type="entry name" value="CATATPASE"/>
</dbReference>